<dbReference type="Pfam" id="PF07859">
    <property type="entry name" value="Abhydrolase_3"/>
    <property type="match status" value="1"/>
</dbReference>
<evidence type="ECO:0000313" key="3">
    <source>
        <dbReference type="Proteomes" id="UP000187499"/>
    </source>
</evidence>
<gene>
    <name evidence="2" type="ORF">BTM29_12015</name>
</gene>
<dbReference type="GO" id="GO:0004771">
    <property type="term" value="F:sterol ester esterase activity"/>
    <property type="evidence" value="ECO:0007669"/>
    <property type="project" value="TreeGrafter"/>
</dbReference>
<feature type="domain" description="Alpha/beta hydrolase fold-3" evidence="1">
    <location>
        <begin position="112"/>
        <end position="325"/>
    </location>
</feature>
<dbReference type="PANTHER" id="PTHR23025">
    <property type="entry name" value="TRIACYLGLYCEROL LIPASE"/>
    <property type="match status" value="1"/>
</dbReference>
<name>A0A1P8Q5V8_9LACO</name>
<reference evidence="3" key="1">
    <citation type="submission" date="2016-12" db="EMBL/GenBank/DDBJ databases">
        <authorList>
            <person name="Jung M.Y."/>
            <person name="Lee S.H."/>
        </authorList>
    </citation>
    <scope>NUCLEOTIDE SEQUENCE [LARGE SCALE GENOMIC DNA]</scope>
    <source>
        <strain evidence="3">WiKim39</strain>
    </source>
</reference>
<dbReference type="GO" id="GO:0019433">
    <property type="term" value="P:triglyceride catabolic process"/>
    <property type="evidence" value="ECO:0007669"/>
    <property type="project" value="TreeGrafter"/>
</dbReference>
<sequence>MITSNYLTELNRLKLVEQVDVPRLEDVKMVIKDRVEAHSYEPNTWDEQKGILNNTKLSDDLTILRAGTKAQPIPEMQSQNICVDIHYSYEMGRKVRYFRIYNKKFKNNNRALLYMHGGAYYGGSVECSLNPLKLLATQFEGTIYSIDYGLAPEYPYPSGLFDCLAVLMEVAKNKHNIALAGDSAGGAMALGLTQIAHYMGICEIESQLLFYPTLVHGSNLEGGLWDDSRIPIIDQQRNVLHASYEIFKQLDKKMTELYLPEQDIELTSPILSPMYANPLLFKKVTVLTGEFDPLRLQNEAFIEKVGMAGADATYVRYGGMSHAFLNLMGKAAASEDAIYECAKRL</sequence>
<keyword evidence="3" id="KW-1185">Reference proteome</keyword>
<dbReference type="Gene3D" id="3.40.50.1820">
    <property type="entry name" value="alpha/beta hydrolase"/>
    <property type="match status" value="1"/>
</dbReference>
<dbReference type="RefSeq" id="WP_076618312.1">
    <property type="nucleotide sequence ID" value="NZ_CP019323.1"/>
</dbReference>
<organism evidence="2 3">
    <name type="scientific">Companilactobacillus allii</name>
    <dbReference type="NCBI Taxonomy" id="1847728"/>
    <lineage>
        <taxon>Bacteria</taxon>
        <taxon>Bacillati</taxon>
        <taxon>Bacillota</taxon>
        <taxon>Bacilli</taxon>
        <taxon>Lactobacillales</taxon>
        <taxon>Lactobacillaceae</taxon>
        <taxon>Companilactobacillus</taxon>
    </lineage>
</organism>
<dbReference type="GO" id="GO:0004806">
    <property type="term" value="F:triacylglycerol lipase activity"/>
    <property type="evidence" value="ECO:0007669"/>
    <property type="project" value="TreeGrafter"/>
</dbReference>
<dbReference type="PANTHER" id="PTHR23025:SF3">
    <property type="entry name" value="HORMONE-SENSITIVE LIPASE"/>
    <property type="match status" value="1"/>
</dbReference>
<dbReference type="STRING" id="1847728.BTM29_12015"/>
<dbReference type="InterPro" id="IPR029058">
    <property type="entry name" value="AB_hydrolase_fold"/>
</dbReference>
<protein>
    <submittedName>
        <fullName evidence="2">Esterase</fullName>
    </submittedName>
</protein>
<evidence type="ECO:0000259" key="1">
    <source>
        <dbReference type="Pfam" id="PF07859"/>
    </source>
</evidence>
<proteinExistence type="predicted"/>
<dbReference type="KEGG" id="lalw:BTM29_12015"/>
<dbReference type="EMBL" id="CP019323">
    <property type="protein sequence ID" value="APX73227.1"/>
    <property type="molecule type" value="Genomic_DNA"/>
</dbReference>
<dbReference type="SUPFAM" id="SSF53474">
    <property type="entry name" value="alpha/beta-Hydrolases"/>
    <property type="match status" value="1"/>
</dbReference>
<dbReference type="AlphaFoldDB" id="A0A1P8Q5V8"/>
<dbReference type="OrthoDB" id="9815425at2"/>
<evidence type="ECO:0000313" key="2">
    <source>
        <dbReference type="EMBL" id="APX73227.1"/>
    </source>
</evidence>
<dbReference type="Proteomes" id="UP000187499">
    <property type="component" value="Chromosome"/>
</dbReference>
<accession>A0A1P8Q5V8</accession>
<dbReference type="InterPro" id="IPR013094">
    <property type="entry name" value="AB_hydrolase_3"/>
</dbReference>
<dbReference type="GO" id="GO:0005829">
    <property type="term" value="C:cytosol"/>
    <property type="evidence" value="ECO:0007669"/>
    <property type="project" value="TreeGrafter"/>
</dbReference>